<dbReference type="InterPro" id="IPR002213">
    <property type="entry name" value="UDP_glucos_trans"/>
</dbReference>
<feature type="domain" description="Erythromycin biosynthesis protein CIII-like C-terminal" evidence="2">
    <location>
        <begin position="309"/>
        <end position="408"/>
    </location>
</feature>
<name>A0ABV9LK47_9ACTN</name>
<dbReference type="Gene3D" id="3.40.50.2000">
    <property type="entry name" value="Glycogen Phosphorylase B"/>
    <property type="match status" value="2"/>
</dbReference>
<dbReference type="InterPro" id="IPR050426">
    <property type="entry name" value="Glycosyltransferase_28"/>
</dbReference>
<accession>A0ABV9LK47</accession>
<proteinExistence type="predicted"/>
<organism evidence="3 4">
    <name type="scientific">Geodermatophilus arenarius</name>
    <dbReference type="NCBI Taxonomy" id="1137990"/>
    <lineage>
        <taxon>Bacteria</taxon>
        <taxon>Bacillati</taxon>
        <taxon>Actinomycetota</taxon>
        <taxon>Actinomycetes</taxon>
        <taxon>Geodermatophilales</taxon>
        <taxon>Geodermatophilaceae</taxon>
        <taxon>Geodermatophilus</taxon>
    </lineage>
</organism>
<dbReference type="InterPro" id="IPR010610">
    <property type="entry name" value="EryCIII-like_C"/>
</dbReference>
<dbReference type="Proteomes" id="UP001596025">
    <property type="component" value="Unassembled WGS sequence"/>
</dbReference>
<evidence type="ECO:0000313" key="4">
    <source>
        <dbReference type="Proteomes" id="UP001596025"/>
    </source>
</evidence>
<dbReference type="Pfam" id="PF06722">
    <property type="entry name" value="EryCIII-like_C"/>
    <property type="match status" value="1"/>
</dbReference>
<gene>
    <name evidence="3" type="ORF">ACFO3M_13830</name>
</gene>
<dbReference type="PANTHER" id="PTHR48050">
    <property type="entry name" value="STEROL 3-BETA-GLUCOSYLTRANSFERASE"/>
    <property type="match status" value="1"/>
</dbReference>
<comment type="caution">
    <text evidence="3">The sequence shown here is derived from an EMBL/GenBank/DDBJ whole genome shotgun (WGS) entry which is preliminary data.</text>
</comment>
<dbReference type="RefSeq" id="WP_387989573.1">
    <property type="nucleotide sequence ID" value="NZ_JBHSGR010000014.1"/>
</dbReference>
<sequence>MHVQVALWDGGGTVPAEVGVVRRLVSRGHSVSVLGDPTLEPEVRAAGAAFQPWRQAPHRRSAADRDLVDDTACRTPLQVLDRLLTRVVTGPAAAYAAEVRAALAARPADVLVASGVLMGALVAAEASGTPSVALCPNAYNRPTPDLPPFGSGLPPARGPLGRARDRSLHPLVRRAWDRGLPDLDAARAGLGLAPLRDVWEQWDRAARVLVLTSAAFDLPARLPPNVRHVGPVLDDPVWAAPVEPPPGDGPLVVVGFSSTYQAQEDVLRRVGVALGRLPVRAVVTTGPMVDPACVPRTGGVVVVRSAAHAPLFAAADVVVTHAGHGTLLKALAAGVPALCLPMGRDQRDNVVRARRHGAVLGLRPGASPDRIAAAVRRLLADPRYRRGARSLGARIRAEAAGSPLVDEIERSAGTGTSDDRRTPA</sequence>
<dbReference type="PANTHER" id="PTHR48050:SF13">
    <property type="entry name" value="STEROL 3-BETA-GLUCOSYLTRANSFERASE UGT80A2"/>
    <property type="match status" value="1"/>
</dbReference>
<keyword evidence="4" id="KW-1185">Reference proteome</keyword>
<dbReference type="CDD" id="cd03784">
    <property type="entry name" value="GT1_Gtf-like"/>
    <property type="match status" value="1"/>
</dbReference>
<evidence type="ECO:0000259" key="2">
    <source>
        <dbReference type="Pfam" id="PF06722"/>
    </source>
</evidence>
<protein>
    <submittedName>
        <fullName evidence="3">Nucleotide disphospho-sugar-binding domain-containing protein</fullName>
    </submittedName>
</protein>
<dbReference type="EMBL" id="JBHSGR010000014">
    <property type="protein sequence ID" value="MFC4694474.1"/>
    <property type="molecule type" value="Genomic_DNA"/>
</dbReference>
<feature type="region of interest" description="Disordered" evidence="1">
    <location>
        <begin position="405"/>
        <end position="424"/>
    </location>
</feature>
<dbReference type="SUPFAM" id="SSF53756">
    <property type="entry name" value="UDP-Glycosyltransferase/glycogen phosphorylase"/>
    <property type="match status" value="1"/>
</dbReference>
<evidence type="ECO:0000313" key="3">
    <source>
        <dbReference type="EMBL" id="MFC4694474.1"/>
    </source>
</evidence>
<reference evidence="4" key="1">
    <citation type="journal article" date="2019" name="Int. J. Syst. Evol. Microbiol.">
        <title>The Global Catalogue of Microorganisms (GCM) 10K type strain sequencing project: providing services to taxonomists for standard genome sequencing and annotation.</title>
        <authorList>
            <consortium name="The Broad Institute Genomics Platform"/>
            <consortium name="The Broad Institute Genome Sequencing Center for Infectious Disease"/>
            <person name="Wu L."/>
            <person name="Ma J."/>
        </authorList>
    </citation>
    <scope>NUCLEOTIDE SEQUENCE [LARGE SCALE GENOMIC DNA]</scope>
    <source>
        <strain evidence="4">CCUG 62763</strain>
    </source>
</reference>
<evidence type="ECO:0000256" key="1">
    <source>
        <dbReference type="SAM" id="MobiDB-lite"/>
    </source>
</evidence>